<protein>
    <recommendedName>
        <fullName evidence="3">CCHC-type domain-containing protein</fullName>
    </recommendedName>
</protein>
<dbReference type="AlphaFoldDB" id="A0A371GBC6"/>
<accession>A0A371GBC6</accession>
<evidence type="ECO:0000313" key="2">
    <source>
        <dbReference type="Proteomes" id="UP000257109"/>
    </source>
</evidence>
<dbReference type="Proteomes" id="UP000257109">
    <property type="component" value="Unassembled WGS sequence"/>
</dbReference>
<name>A0A371GBC6_MUCPR</name>
<comment type="caution">
    <text evidence="1">The sequence shown here is derived from an EMBL/GenBank/DDBJ whole genome shotgun (WGS) entry which is preliminary data.</text>
</comment>
<dbReference type="EMBL" id="QJKJ01006112">
    <property type="protein sequence ID" value="RDX87854.1"/>
    <property type="molecule type" value="Genomic_DNA"/>
</dbReference>
<evidence type="ECO:0008006" key="3">
    <source>
        <dbReference type="Google" id="ProtNLM"/>
    </source>
</evidence>
<reference evidence="1" key="1">
    <citation type="submission" date="2018-05" db="EMBL/GenBank/DDBJ databases">
        <title>Draft genome of Mucuna pruriens seed.</title>
        <authorList>
            <person name="Nnadi N.E."/>
            <person name="Vos R."/>
            <person name="Hasami M.H."/>
            <person name="Devisetty U.K."/>
            <person name="Aguiy J.C."/>
        </authorList>
    </citation>
    <scope>NUCLEOTIDE SEQUENCE [LARGE SCALE GENOMIC DNA]</scope>
    <source>
        <strain evidence="1">JCA_2017</strain>
    </source>
</reference>
<proteinExistence type="predicted"/>
<keyword evidence="2" id="KW-1185">Reference proteome</keyword>
<dbReference type="OrthoDB" id="1424108at2759"/>
<evidence type="ECO:0000313" key="1">
    <source>
        <dbReference type="EMBL" id="RDX87854.1"/>
    </source>
</evidence>
<organism evidence="1 2">
    <name type="scientific">Mucuna pruriens</name>
    <name type="common">Velvet bean</name>
    <name type="synonym">Dolichos pruriens</name>
    <dbReference type="NCBI Taxonomy" id="157652"/>
    <lineage>
        <taxon>Eukaryota</taxon>
        <taxon>Viridiplantae</taxon>
        <taxon>Streptophyta</taxon>
        <taxon>Embryophyta</taxon>
        <taxon>Tracheophyta</taxon>
        <taxon>Spermatophyta</taxon>
        <taxon>Magnoliopsida</taxon>
        <taxon>eudicotyledons</taxon>
        <taxon>Gunneridae</taxon>
        <taxon>Pentapetalae</taxon>
        <taxon>rosids</taxon>
        <taxon>fabids</taxon>
        <taxon>Fabales</taxon>
        <taxon>Fabaceae</taxon>
        <taxon>Papilionoideae</taxon>
        <taxon>50 kb inversion clade</taxon>
        <taxon>NPAAA clade</taxon>
        <taxon>indigoferoid/millettioid clade</taxon>
        <taxon>Phaseoleae</taxon>
        <taxon>Mucuna</taxon>
    </lineage>
</organism>
<sequence>MLAWKLKNICYLGKLQKGIPGEVLPRRHEGEEGDEGNSTVVEYVAKFEGLSKYYVYYQGEIKEAINYLEIFQFPILVNRCRIYDEDNQAKATYYKGTVGRVKGSNLEVKAGISLIQLHPYGLEVAFREWKDYLKCGCSGHLTREYANKEMTCFNYCEQGHITRSCMLPKRESPSVERNAQSSHAKTIERVLTLSVSKLKLVVSFLKYKLVETLANSSIVTLNVLDRDFLVDLVCLSFSQLDITLDKIVVFGTLIFDKDERFITANQAKMFLKENTQAYTMLSSLKVEKCVVVGAILVVGEFLEVFPEDVSSLLPKREIEFSIDLVLGTGSISTTAYRMSPLELAELKKLEMRLPLDPREA</sequence>
<gene>
    <name evidence="1" type="ORF">CR513_30624</name>
</gene>
<feature type="non-terminal residue" evidence="1">
    <location>
        <position position="1"/>
    </location>
</feature>